<evidence type="ECO:0000313" key="1">
    <source>
        <dbReference type="EMBL" id="KRY83197.1"/>
    </source>
</evidence>
<proteinExistence type="predicted"/>
<comment type="caution">
    <text evidence="1">The sequence shown here is derived from an EMBL/GenBank/DDBJ whole genome shotgun (WGS) entry which is preliminary data.</text>
</comment>
<dbReference type="AlphaFoldDB" id="A0A0V1FAN9"/>
<dbReference type="EMBL" id="JYDT01000148">
    <property type="protein sequence ID" value="KRY83197.1"/>
    <property type="molecule type" value="Genomic_DNA"/>
</dbReference>
<gene>
    <name evidence="1" type="ORF">T4D_16981</name>
</gene>
<organism evidence="1 2">
    <name type="scientific">Trichinella pseudospiralis</name>
    <name type="common">Parasitic roundworm</name>
    <dbReference type="NCBI Taxonomy" id="6337"/>
    <lineage>
        <taxon>Eukaryota</taxon>
        <taxon>Metazoa</taxon>
        <taxon>Ecdysozoa</taxon>
        <taxon>Nematoda</taxon>
        <taxon>Enoplea</taxon>
        <taxon>Dorylaimia</taxon>
        <taxon>Trichinellida</taxon>
        <taxon>Trichinellidae</taxon>
        <taxon>Trichinella</taxon>
    </lineage>
</organism>
<name>A0A0V1FAN9_TRIPS</name>
<protein>
    <submittedName>
        <fullName evidence="1">Uncharacterized protein</fullName>
    </submittedName>
</protein>
<dbReference type="Proteomes" id="UP000054995">
    <property type="component" value="Unassembled WGS sequence"/>
</dbReference>
<sequence>MKQMGAETSSASVLMGHRILGTKLNNFQVINFKVASLDNKPAMSVHWLSFTLNVYLFNATVSTATSYRATTMMKVSTKFY</sequence>
<evidence type="ECO:0000313" key="2">
    <source>
        <dbReference type="Proteomes" id="UP000054995"/>
    </source>
</evidence>
<keyword evidence="2" id="KW-1185">Reference proteome</keyword>
<reference evidence="1 2" key="1">
    <citation type="submission" date="2015-01" db="EMBL/GenBank/DDBJ databases">
        <title>Evolution of Trichinella species and genotypes.</title>
        <authorList>
            <person name="Korhonen P.K."/>
            <person name="Edoardo P."/>
            <person name="Giuseppe L.R."/>
            <person name="Gasser R.B."/>
        </authorList>
    </citation>
    <scope>NUCLEOTIDE SEQUENCE [LARGE SCALE GENOMIC DNA]</scope>
    <source>
        <strain evidence="1">ISS470</strain>
    </source>
</reference>
<accession>A0A0V1FAN9</accession>